<dbReference type="InterPro" id="IPR022880">
    <property type="entry name" value="DNApol_IV"/>
</dbReference>
<evidence type="ECO:0000256" key="6">
    <source>
        <dbReference type="ARBA" id="ARBA00022695"/>
    </source>
</evidence>
<dbReference type="SUPFAM" id="SSF56672">
    <property type="entry name" value="DNA/RNA polymerases"/>
    <property type="match status" value="1"/>
</dbReference>
<dbReference type="Pfam" id="PF21999">
    <property type="entry name" value="IMS_HHH_1"/>
    <property type="match status" value="1"/>
</dbReference>
<keyword evidence="9 15" id="KW-0227">DNA damage</keyword>
<dbReference type="InterPro" id="IPR053848">
    <property type="entry name" value="IMS_HHH_1"/>
</dbReference>
<evidence type="ECO:0000256" key="15">
    <source>
        <dbReference type="HAMAP-Rule" id="MF_01113"/>
    </source>
</evidence>
<dbReference type="GO" id="GO:0003887">
    <property type="term" value="F:DNA-directed DNA polymerase activity"/>
    <property type="evidence" value="ECO:0007669"/>
    <property type="project" value="UniProtKB-UniRule"/>
</dbReference>
<dbReference type="Gene3D" id="3.30.1490.100">
    <property type="entry name" value="DNA polymerase, Y-family, little finger domain"/>
    <property type="match status" value="1"/>
</dbReference>
<dbReference type="KEGG" id="frc:KX01_991"/>
<dbReference type="Pfam" id="PF11799">
    <property type="entry name" value="IMS_C"/>
    <property type="match status" value="1"/>
</dbReference>
<evidence type="ECO:0000256" key="4">
    <source>
        <dbReference type="ARBA" id="ARBA00022490"/>
    </source>
</evidence>
<dbReference type="GO" id="GO:0005829">
    <property type="term" value="C:cytosol"/>
    <property type="evidence" value="ECO:0007669"/>
    <property type="project" value="TreeGrafter"/>
</dbReference>
<dbReference type="NCBIfam" id="NF002677">
    <property type="entry name" value="PRK02406.1"/>
    <property type="match status" value="1"/>
</dbReference>
<keyword evidence="8 15" id="KW-0479">Metal-binding</keyword>
<comment type="function">
    <text evidence="15">Poorly processive, error-prone DNA polymerase involved in untargeted mutagenesis. Copies undamaged DNA at stalled replication forks, which arise in vivo from mismatched or misaligned primer ends. These misaligned primers can be extended by PolIV. Exhibits no 3'-5' exonuclease (proofreading) activity. May be involved in translesional synthesis, in conjunction with the beta clamp from PolIII.</text>
</comment>
<dbReference type="Gene3D" id="3.40.1170.60">
    <property type="match status" value="1"/>
</dbReference>
<keyword evidence="13 15" id="KW-0234">DNA repair</keyword>
<feature type="binding site" evidence="15">
    <location>
        <position position="106"/>
    </location>
    <ligand>
        <name>Mg(2+)</name>
        <dbReference type="ChEBI" id="CHEBI:18420"/>
    </ligand>
</feature>
<dbReference type="InterPro" id="IPR043128">
    <property type="entry name" value="Rev_trsase/Diguanyl_cyclase"/>
</dbReference>
<organism evidence="17 18">
    <name type="scientific">Francisella frigiditurris</name>
    <dbReference type="NCBI Taxonomy" id="1542390"/>
    <lineage>
        <taxon>Bacteria</taxon>
        <taxon>Pseudomonadati</taxon>
        <taxon>Pseudomonadota</taxon>
        <taxon>Gammaproteobacteria</taxon>
        <taxon>Thiotrichales</taxon>
        <taxon>Francisellaceae</taxon>
        <taxon>Francisella</taxon>
    </lineage>
</organism>
<protein>
    <recommendedName>
        <fullName evidence="15">DNA polymerase IV</fullName>
        <shortName evidence="15">Pol IV</shortName>
        <ecNumber evidence="15">2.7.7.7</ecNumber>
    </recommendedName>
</protein>
<evidence type="ECO:0000256" key="8">
    <source>
        <dbReference type="ARBA" id="ARBA00022723"/>
    </source>
</evidence>
<keyword evidence="12 15" id="KW-0238">DNA-binding</keyword>
<evidence type="ECO:0000256" key="5">
    <source>
        <dbReference type="ARBA" id="ARBA00022679"/>
    </source>
</evidence>
<dbReference type="PROSITE" id="PS50173">
    <property type="entry name" value="UMUC"/>
    <property type="match status" value="1"/>
</dbReference>
<evidence type="ECO:0000256" key="11">
    <source>
        <dbReference type="ARBA" id="ARBA00022932"/>
    </source>
</evidence>
<comment type="subcellular location">
    <subcellularLocation>
        <location evidence="1 15">Cytoplasm</location>
    </subcellularLocation>
</comment>
<dbReference type="InterPro" id="IPR001126">
    <property type="entry name" value="UmuC"/>
</dbReference>
<dbReference type="AlphaFoldDB" id="A0A1J0KW52"/>
<feature type="binding site" evidence="15">
    <location>
        <position position="11"/>
    </location>
    <ligand>
        <name>Mg(2+)</name>
        <dbReference type="ChEBI" id="CHEBI:18420"/>
    </ligand>
</feature>
<proteinExistence type="inferred from homology"/>
<accession>A0A1J0KW52</accession>
<feature type="active site" evidence="15">
    <location>
        <position position="107"/>
    </location>
</feature>
<reference evidence="18" key="1">
    <citation type="submission" date="2014-10" db="EMBL/GenBank/DDBJ databases">
        <authorList>
            <person name="Kuske C.R."/>
            <person name="Challacombe J.F."/>
            <person name="Daligault H.E."/>
            <person name="Davenport K.W."/>
            <person name="Johnson S.L."/>
            <person name="Siddaramappa S."/>
            <person name="Petersen J.M."/>
        </authorList>
    </citation>
    <scope>NUCLEOTIDE SEQUENCE [LARGE SCALE GENOMIC DNA]</scope>
    <source>
        <strain evidence="18">CA97-1460</strain>
    </source>
</reference>
<dbReference type="CDD" id="cd03586">
    <property type="entry name" value="PolY_Pol_IV_kappa"/>
    <property type="match status" value="1"/>
</dbReference>
<dbReference type="PANTHER" id="PTHR11076">
    <property type="entry name" value="DNA REPAIR POLYMERASE UMUC / TRANSFERASE FAMILY MEMBER"/>
    <property type="match status" value="1"/>
</dbReference>
<sequence length="351" mass="39977">MSGVKKIIHIDMDYFFAQIEEKENSYLADKPFAVGGTNPKRGVISTCNYIAREYGIRSAMPTAIALEKCPQLILLNTNMEKYKKVSNDIRKIFYSITDKVEPLSLDEAYLDVSGVQEHSNSATLIAQEIKKRIYNETGLTSSAGVAPNKLLAKIASDINKPNGLYVIKPNDVDDFIYNLHVKKLFGVGNVTQEKLKVMGIEYCYQLQAVSLDSLISKFGKLGSSLYQYSRGIDNREVNSERIRKSISVESTYLNDLKTLDECLEKVPFLYEKLCMRISDEYIKRISSIFIKITDTNFIKSSITKQVKEFNLDSFIFLLKDIYIKQTLPIRLLGIGVRLNEYEEKQLSMNLI</sequence>
<comment type="cofactor">
    <cofactor evidence="15">
        <name>Mg(2+)</name>
        <dbReference type="ChEBI" id="CHEBI:18420"/>
    </cofactor>
    <text evidence="15">Binds 2 magnesium ions per subunit.</text>
</comment>
<dbReference type="InterPro" id="IPR050116">
    <property type="entry name" value="DNA_polymerase-Y"/>
</dbReference>
<keyword evidence="7 15" id="KW-0235">DNA replication</keyword>
<evidence type="ECO:0000259" key="16">
    <source>
        <dbReference type="PROSITE" id="PS50173"/>
    </source>
</evidence>
<evidence type="ECO:0000256" key="10">
    <source>
        <dbReference type="ARBA" id="ARBA00022842"/>
    </source>
</evidence>
<dbReference type="GO" id="GO:0042276">
    <property type="term" value="P:error-prone translesion synthesis"/>
    <property type="evidence" value="ECO:0007669"/>
    <property type="project" value="TreeGrafter"/>
</dbReference>
<evidence type="ECO:0000256" key="7">
    <source>
        <dbReference type="ARBA" id="ARBA00022705"/>
    </source>
</evidence>
<evidence type="ECO:0000313" key="18">
    <source>
        <dbReference type="Proteomes" id="UP000182521"/>
    </source>
</evidence>
<evidence type="ECO:0000256" key="12">
    <source>
        <dbReference type="ARBA" id="ARBA00023125"/>
    </source>
</evidence>
<dbReference type="GO" id="GO:0003684">
    <property type="term" value="F:damaged DNA binding"/>
    <property type="evidence" value="ECO:0007669"/>
    <property type="project" value="InterPro"/>
</dbReference>
<gene>
    <name evidence="15" type="primary">dinB</name>
    <name evidence="17" type="ORF">KX01_991</name>
</gene>
<keyword evidence="5 15" id="KW-0808">Transferase</keyword>
<dbReference type="Proteomes" id="UP000182521">
    <property type="component" value="Chromosome"/>
</dbReference>
<dbReference type="Gene3D" id="3.30.70.270">
    <property type="match status" value="1"/>
</dbReference>
<dbReference type="EMBL" id="CP009654">
    <property type="protein sequence ID" value="APC97906.1"/>
    <property type="molecule type" value="Genomic_DNA"/>
</dbReference>
<dbReference type="GO" id="GO:0000287">
    <property type="term" value="F:magnesium ion binding"/>
    <property type="evidence" value="ECO:0007669"/>
    <property type="project" value="UniProtKB-UniRule"/>
</dbReference>
<dbReference type="InterPro" id="IPR036775">
    <property type="entry name" value="DNA_pol_Y-fam_lit_finger_sf"/>
</dbReference>
<keyword evidence="6 15" id="KW-0548">Nucleotidyltransferase</keyword>
<evidence type="ECO:0000313" key="17">
    <source>
        <dbReference type="EMBL" id="APC97906.1"/>
    </source>
</evidence>
<name>A0A1J0KW52_9GAMM</name>
<comment type="similarity">
    <text evidence="2 15">Belongs to the DNA polymerase type-Y family.</text>
</comment>
<comment type="subunit">
    <text evidence="15">Monomer.</text>
</comment>
<evidence type="ECO:0000256" key="14">
    <source>
        <dbReference type="ARBA" id="ARBA00049244"/>
    </source>
</evidence>
<dbReference type="Pfam" id="PF00817">
    <property type="entry name" value="IMS"/>
    <property type="match status" value="1"/>
</dbReference>
<dbReference type="STRING" id="1542390.KX01_991"/>
<dbReference type="RefSeq" id="WP_071663918.1">
    <property type="nucleotide sequence ID" value="NZ_CP009654.1"/>
</dbReference>
<comment type="catalytic activity">
    <reaction evidence="14 15">
        <text>DNA(n) + a 2'-deoxyribonucleoside 5'-triphosphate = DNA(n+1) + diphosphate</text>
        <dbReference type="Rhea" id="RHEA:22508"/>
        <dbReference type="Rhea" id="RHEA-COMP:17339"/>
        <dbReference type="Rhea" id="RHEA-COMP:17340"/>
        <dbReference type="ChEBI" id="CHEBI:33019"/>
        <dbReference type="ChEBI" id="CHEBI:61560"/>
        <dbReference type="ChEBI" id="CHEBI:173112"/>
        <dbReference type="EC" id="2.7.7.7"/>
    </reaction>
</comment>
<dbReference type="HAMAP" id="MF_01113">
    <property type="entry name" value="DNApol_IV"/>
    <property type="match status" value="1"/>
</dbReference>
<dbReference type="FunFam" id="3.40.1170.60:FF:000001">
    <property type="entry name" value="DNA polymerase IV"/>
    <property type="match status" value="1"/>
</dbReference>
<dbReference type="Gene3D" id="1.10.150.20">
    <property type="entry name" value="5' to 3' exonuclease, C-terminal subdomain"/>
    <property type="match status" value="1"/>
</dbReference>
<evidence type="ECO:0000256" key="2">
    <source>
        <dbReference type="ARBA" id="ARBA00010945"/>
    </source>
</evidence>
<dbReference type="InterPro" id="IPR017961">
    <property type="entry name" value="DNA_pol_Y-fam_little_finger"/>
</dbReference>
<dbReference type="GO" id="GO:0009432">
    <property type="term" value="P:SOS response"/>
    <property type="evidence" value="ECO:0007669"/>
    <property type="project" value="TreeGrafter"/>
</dbReference>
<dbReference type="GO" id="GO:0006281">
    <property type="term" value="P:DNA repair"/>
    <property type="evidence" value="ECO:0007669"/>
    <property type="project" value="UniProtKB-UniRule"/>
</dbReference>
<dbReference type="OrthoDB" id="9808813at2"/>
<keyword evidence="10 15" id="KW-0460">Magnesium</keyword>
<evidence type="ECO:0000256" key="13">
    <source>
        <dbReference type="ARBA" id="ARBA00023204"/>
    </source>
</evidence>
<evidence type="ECO:0000256" key="1">
    <source>
        <dbReference type="ARBA" id="ARBA00004496"/>
    </source>
</evidence>
<evidence type="ECO:0000256" key="3">
    <source>
        <dbReference type="ARBA" id="ARBA00022457"/>
    </source>
</evidence>
<keyword evidence="4 15" id="KW-0963">Cytoplasm</keyword>
<keyword evidence="3 15" id="KW-0515">Mutator protein</keyword>
<dbReference type="PANTHER" id="PTHR11076:SF33">
    <property type="entry name" value="DNA POLYMERASE KAPPA"/>
    <property type="match status" value="1"/>
</dbReference>
<dbReference type="GO" id="GO:0006261">
    <property type="term" value="P:DNA-templated DNA replication"/>
    <property type="evidence" value="ECO:0007669"/>
    <property type="project" value="UniProtKB-UniRule"/>
</dbReference>
<keyword evidence="18" id="KW-1185">Reference proteome</keyword>
<dbReference type="InterPro" id="IPR043502">
    <property type="entry name" value="DNA/RNA_pol_sf"/>
</dbReference>
<dbReference type="EC" id="2.7.7.7" evidence="15"/>
<feature type="site" description="Substrate discrimination" evidence="15">
    <location>
        <position position="16"/>
    </location>
</feature>
<feature type="domain" description="UmuC" evidence="16">
    <location>
        <begin position="7"/>
        <end position="188"/>
    </location>
</feature>
<keyword evidence="11 15" id="KW-0239">DNA-directed DNA polymerase</keyword>
<evidence type="ECO:0000256" key="9">
    <source>
        <dbReference type="ARBA" id="ARBA00022763"/>
    </source>
</evidence>
<dbReference type="SUPFAM" id="SSF100879">
    <property type="entry name" value="Lesion bypass DNA polymerase (Y-family), little finger domain"/>
    <property type="match status" value="1"/>
</dbReference>